<reference evidence="5 6" key="1">
    <citation type="journal article" date="2016" name="Nat. Commun.">
        <title>Thousands of microbial genomes shed light on interconnected biogeochemical processes in an aquifer system.</title>
        <authorList>
            <person name="Anantharaman K."/>
            <person name="Brown C.T."/>
            <person name="Hug L.A."/>
            <person name="Sharon I."/>
            <person name="Castelle C.J."/>
            <person name="Probst A.J."/>
            <person name="Thomas B.C."/>
            <person name="Singh A."/>
            <person name="Wilkins M.J."/>
            <person name="Karaoz U."/>
            <person name="Brodie E.L."/>
            <person name="Williams K.H."/>
            <person name="Hubbard S.S."/>
            <person name="Banfield J.F."/>
        </authorList>
    </citation>
    <scope>NUCLEOTIDE SEQUENCE [LARGE SCALE GENOMIC DNA]</scope>
</reference>
<evidence type="ECO:0000313" key="6">
    <source>
        <dbReference type="Proteomes" id="UP000179243"/>
    </source>
</evidence>
<gene>
    <name evidence="5" type="ORF">A2519_13010</name>
</gene>
<dbReference type="InterPro" id="IPR001381">
    <property type="entry name" value="DHquinase_I"/>
</dbReference>
<protein>
    <recommendedName>
        <fullName evidence="2">3-dehydroquinate dehydratase</fullName>
        <ecNumber evidence="2">4.2.1.10</ecNumber>
    </recommendedName>
</protein>
<dbReference type="InterPro" id="IPR013785">
    <property type="entry name" value="Aldolase_TIM"/>
</dbReference>
<dbReference type="GO" id="GO:0003855">
    <property type="term" value="F:3-dehydroquinate dehydratase activity"/>
    <property type="evidence" value="ECO:0007669"/>
    <property type="project" value="UniProtKB-EC"/>
</dbReference>
<evidence type="ECO:0000256" key="4">
    <source>
        <dbReference type="ARBA" id="ARBA00023270"/>
    </source>
</evidence>
<name>A0A1F7F3R7_UNCRA</name>
<dbReference type="Gene3D" id="3.20.20.70">
    <property type="entry name" value="Aldolase class I"/>
    <property type="match status" value="1"/>
</dbReference>
<evidence type="ECO:0000256" key="2">
    <source>
        <dbReference type="ARBA" id="ARBA00012060"/>
    </source>
</evidence>
<keyword evidence="3" id="KW-0456">Lyase</keyword>
<dbReference type="PANTHER" id="PTHR43699:SF1">
    <property type="entry name" value="3-DEHYDROQUINATE DEHYDRATASE"/>
    <property type="match status" value="1"/>
</dbReference>
<comment type="catalytic activity">
    <reaction evidence="1">
        <text>3-dehydroquinate = 3-dehydroshikimate + H2O</text>
        <dbReference type="Rhea" id="RHEA:21096"/>
        <dbReference type="ChEBI" id="CHEBI:15377"/>
        <dbReference type="ChEBI" id="CHEBI:16630"/>
        <dbReference type="ChEBI" id="CHEBI:32364"/>
        <dbReference type="EC" id="4.2.1.10"/>
    </reaction>
</comment>
<evidence type="ECO:0000256" key="1">
    <source>
        <dbReference type="ARBA" id="ARBA00001864"/>
    </source>
</evidence>
<comment type="caution">
    <text evidence="5">The sequence shown here is derived from an EMBL/GenBank/DDBJ whole genome shotgun (WGS) entry which is preliminary data.</text>
</comment>
<keyword evidence="4" id="KW-0704">Schiff base</keyword>
<evidence type="ECO:0000313" key="5">
    <source>
        <dbReference type="EMBL" id="OGK01315.1"/>
    </source>
</evidence>
<evidence type="ECO:0000256" key="3">
    <source>
        <dbReference type="ARBA" id="ARBA00023239"/>
    </source>
</evidence>
<dbReference type="SUPFAM" id="SSF51569">
    <property type="entry name" value="Aldolase"/>
    <property type="match status" value="1"/>
</dbReference>
<accession>A0A1F7F3R7</accession>
<proteinExistence type="predicted"/>
<dbReference type="InterPro" id="IPR050146">
    <property type="entry name" value="Type-I_3-dehydroquinase"/>
</dbReference>
<dbReference type="GO" id="GO:0046279">
    <property type="term" value="P:3,4-dihydroxybenzoate biosynthetic process"/>
    <property type="evidence" value="ECO:0007669"/>
    <property type="project" value="TreeGrafter"/>
</dbReference>
<dbReference type="AlphaFoldDB" id="A0A1F7F3R7"/>
<dbReference type="CDD" id="cd00502">
    <property type="entry name" value="DHQase_I"/>
    <property type="match status" value="1"/>
</dbReference>
<dbReference type="EC" id="4.2.1.10" evidence="2"/>
<dbReference type="Proteomes" id="UP000179243">
    <property type="component" value="Unassembled WGS sequence"/>
</dbReference>
<organism evidence="5 6">
    <name type="scientific">Candidatus Raymondbacteria bacterium RIFOXYD12_FULL_49_13</name>
    <dbReference type="NCBI Taxonomy" id="1817890"/>
    <lineage>
        <taxon>Bacteria</taxon>
        <taxon>Raymondiibacteriota</taxon>
    </lineage>
</organism>
<dbReference type="PANTHER" id="PTHR43699">
    <property type="entry name" value="3-DEHYDROQUINATE DEHYDRATASE"/>
    <property type="match status" value="1"/>
</dbReference>
<dbReference type="EMBL" id="MFYX01000127">
    <property type="protein sequence ID" value="OGK01315.1"/>
    <property type="molecule type" value="Genomic_DNA"/>
</dbReference>
<sequence>MKPVRIGPIPLAKKPLITAVVDVPQPADKIVALCCGAVSLFEFRLDLLDMRTDVAVKFIRAIRARTRCGCIATFRETSKNRARRLGDLKEILPHVDAVDEEITSANVREIVRAARGKIVILSHHDFKKTPDLAAIRKMALRAKTMGAHVFKIAAHAKTQKDVARLLSFVGQSPLPCVAIAMGALGAISRVTAPLFGSLFSYGYTGKRPVAPGQLHVKRLAELFALFYPNPPRRGVIHQ</sequence>
<dbReference type="Pfam" id="PF01487">
    <property type="entry name" value="DHquinase_I"/>
    <property type="match status" value="1"/>
</dbReference>